<comment type="similarity">
    <text evidence="1 9">Belongs to the phage and mitochondrial RNA polymerase family.</text>
</comment>
<dbReference type="InterPro" id="IPR029262">
    <property type="entry name" value="RPOL_N"/>
</dbReference>
<dbReference type="Gene3D" id="1.10.287.280">
    <property type="match status" value="1"/>
</dbReference>
<proteinExistence type="inferred from homology"/>
<evidence type="ECO:0000256" key="1">
    <source>
        <dbReference type="ARBA" id="ARBA00009493"/>
    </source>
</evidence>
<evidence type="ECO:0000256" key="6">
    <source>
        <dbReference type="ARBA" id="ARBA00022946"/>
    </source>
</evidence>
<reference evidence="12" key="1">
    <citation type="submission" date="2016-11" db="UniProtKB">
        <authorList>
            <consortium name="WormBaseParasite"/>
        </authorList>
    </citation>
    <scope>IDENTIFICATION</scope>
</reference>
<keyword evidence="5 9" id="KW-0548">Nucleotidyltransferase</keyword>
<dbReference type="AlphaFoldDB" id="A0A1I8BPL7"/>
<dbReference type="Gene3D" id="1.10.1320.10">
    <property type="entry name" value="DNA-directed RNA polymerase, N-terminal domain"/>
    <property type="match status" value="1"/>
</dbReference>
<dbReference type="InterPro" id="IPR002092">
    <property type="entry name" value="DNA-dir_Rpol_phage-type"/>
</dbReference>
<evidence type="ECO:0000256" key="3">
    <source>
        <dbReference type="ARBA" id="ARBA00022478"/>
    </source>
</evidence>
<evidence type="ECO:0000256" key="9">
    <source>
        <dbReference type="RuleBase" id="RU003805"/>
    </source>
</evidence>
<evidence type="ECO:0000256" key="4">
    <source>
        <dbReference type="ARBA" id="ARBA00022679"/>
    </source>
</evidence>
<comment type="function">
    <text evidence="9">DNA-dependent RNA polymerase catalyzes the transcription of DNA into RNA using the four ribonucleoside triphosphates as substrates.</text>
</comment>
<evidence type="ECO:0000256" key="7">
    <source>
        <dbReference type="ARBA" id="ARBA00023163"/>
    </source>
</evidence>
<organism evidence="11 12">
    <name type="scientific">Meloidogyne hapla</name>
    <name type="common">Root-knot nematode worm</name>
    <dbReference type="NCBI Taxonomy" id="6305"/>
    <lineage>
        <taxon>Eukaryota</taxon>
        <taxon>Metazoa</taxon>
        <taxon>Ecdysozoa</taxon>
        <taxon>Nematoda</taxon>
        <taxon>Chromadorea</taxon>
        <taxon>Rhabditida</taxon>
        <taxon>Tylenchina</taxon>
        <taxon>Tylenchomorpha</taxon>
        <taxon>Tylenchoidea</taxon>
        <taxon>Meloidogynidae</taxon>
        <taxon>Meloidogyninae</taxon>
        <taxon>Meloidogyne</taxon>
    </lineage>
</organism>
<name>A0A1I8BPL7_MELHA</name>
<dbReference type="PROSITE" id="PS00489">
    <property type="entry name" value="RNA_POL_PHAGE_2"/>
    <property type="match status" value="1"/>
</dbReference>
<evidence type="ECO:0000256" key="2">
    <source>
        <dbReference type="ARBA" id="ARBA00012418"/>
    </source>
</evidence>
<comment type="catalytic activity">
    <reaction evidence="8 9">
        <text>RNA(n) + a ribonucleoside 5'-triphosphate = RNA(n+1) + diphosphate</text>
        <dbReference type="Rhea" id="RHEA:21248"/>
        <dbReference type="Rhea" id="RHEA-COMP:14527"/>
        <dbReference type="Rhea" id="RHEA-COMP:17342"/>
        <dbReference type="ChEBI" id="CHEBI:33019"/>
        <dbReference type="ChEBI" id="CHEBI:61557"/>
        <dbReference type="ChEBI" id="CHEBI:140395"/>
        <dbReference type="EC" id="2.7.7.6"/>
    </reaction>
</comment>
<protein>
    <recommendedName>
        <fullName evidence="2 9">DNA-directed RNA polymerase</fullName>
        <ecNumber evidence="2 9">2.7.7.6</ecNumber>
    </recommendedName>
</protein>
<evidence type="ECO:0000313" key="11">
    <source>
        <dbReference type="Proteomes" id="UP000095281"/>
    </source>
</evidence>
<evidence type="ECO:0000259" key="10">
    <source>
        <dbReference type="SMART" id="SM01311"/>
    </source>
</evidence>
<keyword evidence="6" id="KW-0809">Transit peptide</keyword>
<dbReference type="SUPFAM" id="SSF56672">
    <property type="entry name" value="DNA/RNA polymerases"/>
    <property type="match status" value="1"/>
</dbReference>
<dbReference type="InterPro" id="IPR046950">
    <property type="entry name" value="DNA-dir_Rpol_C_phage-type"/>
</dbReference>
<dbReference type="OMA" id="NSLWCWL"/>
<keyword evidence="3 9" id="KW-0240">DNA-directed RNA polymerase</keyword>
<dbReference type="GO" id="GO:0001018">
    <property type="term" value="F:mitochondrial promoter sequence-specific DNA binding"/>
    <property type="evidence" value="ECO:0007669"/>
    <property type="project" value="TreeGrafter"/>
</dbReference>
<dbReference type="InterPro" id="IPR043502">
    <property type="entry name" value="DNA/RNA_pol_sf"/>
</dbReference>
<dbReference type="EC" id="2.7.7.6" evidence="2 9"/>
<dbReference type="Pfam" id="PF00940">
    <property type="entry name" value="RNA_pol"/>
    <property type="match status" value="1"/>
</dbReference>
<dbReference type="SMART" id="SM01311">
    <property type="entry name" value="RPOL_N"/>
    <property type="match status" value="1"/>
</dbReference>
<evidence type="ECO:0000256" key="8">
    <source>
        <dbReference type="ARBA" id="ARBA00048552"/>
    </source>
</evidence>
<evidence type="ECO:0000256" key="5">
    <source>
        <dbReference type="ARBA" id="ARBA00022695"/>
    </source>
</evidence>
<accession>A0A1I8BPL7</accession>
<dbReference type="PANTHER" id="PTHR10102:SF0">
    <property type="entry name" value="DNA-DIRECTED RNA POLYMERASE, MITOCHONDRIAL"/>
    <property type="match status" value="1"/>
</dbReference>
<dbReference type="PANTHER" id="PTHR10102">
    <property type="entry name" value="DNA-DIRECTED RNA POLYMERASE, MITOCHONDRIAL"/>
    <property type="match status" value="1"/>
</dbReference>
<dbReference type="InterPro" id="IPR037159">
    <property type="entry name" value="RNA_POL_N_sf"/>
</dbReference>
<dbReference type="GO" id="GO:0034245">
    <property type="term" value="C:mitochondrial DNA-directed RNA polymerase complex"/>
    <property type="evidence" value="ECO:0007669"/>
    <property type="project" value="TreeGrafter"/>
</dbReference>
<dbReference type="Proteomes" id="UP000095281">
    <property type="component" value="Unplaced"/>
</dbReference>
<keyword evidence="11" id="KW-1185">Reference proteome</keyword>
<dbReference type="GO" id="GO:0006390">
    <property type="term" value="P:mitochondrial transcription"/>
    <property type="evidence" value="ECO:0007669"/>
    <property type="project" value="TreeGrafter"/>
</dbReference>
<keyword evidence="7 9" id="KW-0804">Transcription</keyword>
<sequence>MVATISTLRLFYRLFVIKRTATTLASLDTSIASSSSNKFSRYDTNLKLVEDLNYSNFDEIGHPLILKNKTQNEFVELFREQLDSEESFFTMIKNTARRSDLEPMEKLIENWEWKEHIEENLNRIIAEKPMSKELRTFFNNVDTKECADHLLLLLQSILCRGQRSVPIAELNKVFPRIVVNLYRDPFFRLLSVEYRKNVELLFKEYIKYYLDKNISKRFTIRDWWYNCAARLQLPPNYFPQFEEFFKSPIQDVRISNLFISFLVEHCEFPLYEGPKKESSTKKRWKHAFSIGEVQIEELNPHEGVGYKTNFCKMLKIHYHISEIYCSRHQFEYLYFQSNLLPMKVPPRPWLDRGKCGPNYFFKSKLIRDMEEHPHMDLNSELLDKRIENRIQARPVFDALNDLGSTPWKINEEILGHMMKALDMSYDVKNTSFLKKLAIPRHPKTFWIPLDYDKFKKQYLKKHKNEIIGETEEEKDEFVRKEFKHRQALMTKIKNEQNSLWCWLIYRLILAKHYTNQDIYFPHNLDFRGRCYPISPQINHMGDDLNRGLLKFAKGKPLGVDGFRWLKLHCVNITGKLKRRPLSERLEYAEKHLDKIIESAEKPFDGGNWWWEDSEEPWQTLAACIEIRDAIKSGDPHNFCSHLPVHQDGSCNGLQHYAALGRDLKGAFGVNLVPSDVPQDIYTTVLEQVEKFRKEDEDDITSKYHEVSKEMREFINGPIERKIIKQTVMTVAYGVTQYGAREQIKRQLITIDIPDRNKEASRFATYLTKRTFDGLTDAFENSKFVEFSLLTFKNLFRNLMIWFKSCASQALRLRQPLEWVTPLGLPVIQPYVTLEQVDDALTFLPIRHKQMNAFPPNFVHSLDSTHMMLTSLYCRKLGITFAAIHDCYWTHACDVDEMNKICREQFIALHKQPIIQKLSQSFNSTYLTDNVREKMPEKLVAEISNVFDSSALKLGELDINEVLKSTYFFC</sequence>
<feature type="domain" description="DNA-directed RNA polymerase N-terminal" evidence="10">
    <location>
        <begin position="79"/>
        <end position="404"/>
    </location>
</feature>
<dbReference type="PROSITE" id="PS00900">
    <property type="entry name" value="RNA_POL_PHAGE_1"/>
    <property type="match status" value="1"/>
</dbReference>
<evidence type="ECO:0000313" key="12">
    <source>
        <dbReference type="WBParaSite" id="MhA1_Contig354.frz3.gene56"/>
    </source>
</evidence>
<dbReference type="Gene3D" id="1.10.150.20">
    <property type="entry name" value="5' to 3' exonuclease, C-terminal subdomain"/>
    <property type="match status" value="1"/>
</dbReference>
<dbReference type="GO" id="GO:0003899">
    <property type="term" value="F:DNA-directed RNA polymerase activity"/>
    <property type="evidence" value="ECO:0007669"/>
    <property type="project" value="UniProtKB-EC"/>
</dbReference>
<dbReference type="WBParaSite" id="MhA1_Contig354.frz3.gene56">
    <property type="protein sequence ID" value="MhA1_Contig354.frz3.gene56"/>
    <property type="gene ID" value="MhA1_Contig354.frz3.gene56"/>
</dbReference>
<keyword evidence="4 9" id="KW-0808">Transferase</keyword>
<dbReference type="FunFam" id="1.10.287.280:FF:000001">
    <property type="entry name" value="DNA-directed RNA polymerase"/>
    <property type="match status" value="1"/>
</dbReference>